<dbReference type="EMBL" id="BMXE01000001">
    <property type="protein sequence ID" value="GHB21653.1"/>
    <property type="molecule type" value="Genomic_DNA"/>
</dbReference>
<dbReference type="PROSITE" id="PS51257">
    <property type="entry name" value="PROKAR_LIPOPROTEIN"/>
    <property type="match status" value="1"/>
</dbReference>
<protein>
    <recommendedName>
        <fullName evidence="3">Lipoprotein</fullName>
    </recommendedName>
</protein>
<gene>
    <name evidence="1" type="ORF">GCM10007094_07180</name>
</gene>
<comment type="caution">
    <text evidence="1">The sequence shown here is derived from an EMBL/GenBank/DDBJ whole genome shotgun (WGS) entry which is preliminary data.</text>
</comment>
<evidence type="ECO:0000313" key="1">
    <source>
        <dbReference type="EMBL" id="GHB21653.1"/>
    </source>
</evidence>
<evidence type="ECO:0008006" key="3">
    <source>
        <dbReference type="Google" id="ProtNLM"/>
    </source>
</evidence>
<accession>A0ABQ3DZT6</accession>
<keyword evidence="2" id="KW-1185">Reference proteome</keyword>
<dbReference type="Proteomes" id="UP000637980">
    <property type="component" value="Unassembled WGS sequence"/>
</dbReference>
<reference evidence="2" key="1">
    <citation type="journal article" date="2019" name="Int. J. Syst. Evol. Microbiol.">
        <title>The Global Catalogue of Microorganisms (GCM) 10K type strain sequencing project: providing services to taxonomists for standard genome sequencing and annotation.</title>
        <authorList>
            <consortium name="The Broad Institute Genomics Platform"/>
            <consortium name="The Broad Institute Genome Sequencing Center for Infectious Disease"/>
            <person name="Wu L."/>
            <person name="Ma J."/>
        </authorList>
    </citation>
    <scope>NUCLEOTIDE SEQUENCE [LARGE SCALE GENOMIC DNA]</scope>
    <source>
        <strain evidence="2">KCTC 12861</strain>
    </source>
</reference>
<sequence>MLKYVLSKGIMFSSLVLLSGCVAGAVAPAYVIAKNGGYANYQQVSAENRHKYRDDDSDTGVNDEPTGAISVINSAGSACLASGGFINCADGTSGSYIAGGGSILGTLSNGDSITAPY</sequence>
<name>A0ABQ3DZT6_9HYPH</name>
<evidence type="ECO:0000313" key="2">
    <source>
        <dbReference type="Proteomes" id="UP000637980"/>
    </source>
</evidence>
<proteinExistence type="predicted"/>
<organism evidence="1 2">
    <name type="scientific">Pseudovibrio japonicus</name>
    <dbReference type="NCBI Taxonomy" id="366534"/>
    <lineage>
        <taxon>Bacteria</taxon>
        <taxon>Pseudomonadati</taxon>
        <taxon>Pseudomonadota</taxon>
        <taxon>Alphaproteobacteria</taxon>
        <taxon>Hyphomicrobiales</taxon>
        <taxon>Stappiaceae</taxon>
        <taxon>Pseudovibrio</taxon>
    </lineage>
</organism>